<dbReference type="AlphaFoldDB" id="A0A9Q3GK35"/>
<name>A0A9Q3GK35_9BASI</name>
<dbReference type="EMBL" id="AVOT02002198">
    <property type="protein sequence ID" value="MBW0469482.1"/>
    <property type="molecule type" value="Genomic_DNA"/>
</dbReference>
<gene>
    <name evidence="2" type="ORF">O181_009197</name>
</gene>
<feature type="compositionally biased region" description="Low complexity" evidence="1">
    <location>
        <begin position="9"/>
        <end position="20"/>
    </location>
</feature>
<comment type="caution">
    <text evidence="2">The sequence shown here is derived from an EMBL/GenBank/DDBJ whole genome shotgun (WGS) entry which is preliminary data.</text>
</comment>
<protein>
    <submittedName>
        <fullName evidence="2">Uncharacterized protein</fullName>
    </submittedName>
</protein>
<sequence>MPIQHSPHARQTTSQARAQAVLTPTPRAPLDGTPTVPQLRAHSDRGPNGEGRKRAKNIKLFLRSFWPFFRSFKDHFQRSWLIW</sequence>
<evidence type="ECO:0000256" key="1">
    <source>
        <dbReference type="SAM" id="MobiDB-lite"/>
    </source>
</evidence>
<feature type="compositionally biased region" description="Basic and acidic residues" evidence="1">
    <location>
        <begin position="41"/>
        <end position="52"/>
    </location>
</feature>
<dbReference type="Proteomes" id="UP000765509">
    <property type="component" value="Unassembled WGS sequence"/>
</dbReference>
<evidence type="ECO:0000313" key="2">
    <source>
        <dbReference type="EMBL" id="MBW0469482.1"/>
    </source>
</evidence>
<proteinExistence type="predicted"/>
<organism evidence="2 3">
    <name type="scientific">Austropuccinia psidii MF-1</name>
    <dbReference type="NCBI Taxonomy" id="1389203"/>
    <lineage>
        <taxon>Eukaryota</taxon>
        <taxon>Fungi</taxon>
        <taxon>Dikarya</taxon>
        <taxon>Basidiomycota</taxon>
        <taxon>Pucciniomycotina</taxon>
        <taxon>Pucciniomycetes</taxon>
        <taxon>Pucciniales</taxon>
        <taxon>Sphaerophragmiaceae</taxon>
        <taxon>Austropuccinia</taxon>
    </lineage>
</organism>
<evidence type="ECO:0000313" key="3">
    <source>
        <dbReference type="Proteomes" id="UP000765509"/>
    </source>
</evidence>
<accession>A0A9Q3GK35</accession>
<keyword evidence="3" id="KW-1185">Reference proteome</keyword>
<feature type="region of interest" description="Disordered" evidence="1">
    <location>
        <begin position="1"/>
        <end position="53"/>
    </location>
</feature>
<reference evidence="2" key="1">
    <citation type="submission" date="2021-03" db="EMBL/GenBank/DDBJ databases">
        <title>Draft genome sequence of rust myrtle Austropuccinia psidii MF-1, a brazilian biotype.</title>
        <authorList>
            <person name="Quecine M.C."/>
            <person name="Pachon D.M.R."/>
            <person name="Bonatelli M.L."/>
            <person name="Correr F.H."/>
            <person name="Franceschini L.M."/>
            <person name="Leite T.F."/>
            <person name="Margarido G.R.A."/>
            <person name="Almeida C.A."/>
            <person name="Ferrarezi J.A."/>
            <person name="Labate C.A."/>
        </authorList>
    </citation>
    <scope>NUCLEOTIDE SEQUENCE</scope>
    <source>
        <strain evidence="2">MF-1</strain>
    </source>
</reference>